<accession>A0A6J4UEX1</accession>
<protein>
    <submittedName>
        <fullName evidence="1">Uncharacterized protein</fullName>
    </submittedName>
</protein>
<evidence type="ECO:0000313" key="1">
    <source>
        <dbReference type="EMBL" id="CAA9547326.1"/>
    </source>
</evidence>
<proteinExistence type="predicted"/>
<name>A0A6J4UEX1_9BACT</name>
<sequence>GNGRTRLASSQARFRLAAVRMAEPGRRGSSLSGVGTPRRDPAACRCHRWTPARRGFRSGI</sequence>
<dbReference type="AlphaFoldDB" id="A0A6J4UEX1"/>
<organism evidence="1">
    <name type="scientific">uncultured Thermomicrobiales bacterium</name>
    <dbReference type="NCBI Taxonomy" id="1645740"/>
    <lineage>
        <taxon>Bacteria</taxon>
        <taxon>Pseudomonadati</taxon>
        <taxon>Thermomicrobiota</taxon>
        <taxon>Thermomicrobia</taxon>
        <taxon>Thermomicrobiales</taxon>
        <taxon>environmental samples</taxon>
    </lineage>
</organism>
<feature type="non-terminal residue" evidence="1">
    <location>
        <position position="60"/>
    </location>
</feature>
<feature type="non-terminal residue" evidence="1">
    <location>
        <position position="1"/>
    </location>
</feature>
<gene>
    <name evidence="1" type="ORF">AVDCRST_MAG59-1439</name>
</gene>
<dbReference type="EMBL" id="CADCWF010000089">
    <property type="protein sequence ID" value="CAA9547326.1"/>
    <property type="molecule type" value="Genomic_DNA"/>
</dbReference>
<reference evidence="1" key="1">
    <citation type="submission" date="2020-02" db="EMBL/GenBank/DDBJ databases">
        <authorList>
            <person name="Meier V. D."/>
        </authorList>
    </citation>
    <scope>NUCLEOTIDE SEQUENCE</scope>
    <source>
        <strain evidence="1">AVDCRST_MAG59</strain>
    </source>
</reference>